<dbReference type="Proteomes" id="UP000184267">
    <property type="component" value="Unassembled WGS sequence"/>
</dbReference>
<dbReference type="AlphaFoldDB" id="A0A1M2V500"/>
<keyword evidence="2" id="KW-1185">Reference proteome</keyword>
<evidence type="ECO:0000313" key="1">
    <source>
        <dbReference type="EMBL" id="OJT02690.1"/>
    </source>
</evidence>
<gene>
    <name evidence="1" type="ORF">TRAPUB_6764</name>
</gene>
<dbReference type="EMBL" id="MNAD01001651">
    <property type="protein sequence ID" value="OJT02690.1"/>
    <property type="molecule type" value="Genomic_DNA"/>
</dbReference>
<evidence type="ECO:0008006" key="3">
    <source>
        <dbReference type="Google" id="ProtNLM"/>
    </source>
</evidence>
<reference evidence="1 2" key="1">
    <citation type="submission" date="2016-10" db="EMBL/GenBank/DDBJ databases">
        <title>Genome sequence of the basidiomycete white-rot fungus Trametes pubescens.</title>
        <authorList>
            <person name="Makela M.R."/>
            <person name="Granchi Z."/>
            <person name="Peng M."/>
            <person name="De Vries R.P."/>
            <person name="Grigoriev I."/>
            <person name="Riley R."/>
            <person name="Hilden K."/>
        </authorList>
    </citation>
    <scope>NUCLEOTIDE SEQUENCE [LARGE SCALE GENOMIC DNA]</scope>
    <source>
        <strain evidence="1 2">FBCC735</strain>
    </source>
</reference>
<evidence type="ECO:0000313" key="2">
    <source>
        <dbReference type="Proteomes" id="UP000184267"/>
    </source>
</evidence>
<name>A0A1M2V500_TRAPU</name>
<organism evidence="1 2">
    <name type="scientific">Trametes pubescens</name>
    <name type="common">White-rot fungus</name>
    <dbReference type="NCBI Taxonomy" id="154538"/>
    <lineage>
        <taxon>Eukaryota</taxon>
        <taxon>Fungi</taxon>
        <taxon>Dikarya</taxon>
        <taxon>Basidiomycota</taxon>
        <taxon>Agaricomycotina</taxon>
        <taxon>Agaricomycetes</taxon>
        <taxon>Polyporales</taxon>
        <taxon>Polyporaceae</taxon>
        <taxon>Trametes</taxon>
    </lineage>
</organism>
<accession>A0A1M2V500</accession>
<comment type="caution">
    <text evidence="1">The sequence shown here is derived from an EMBL/GenBank/DDBJ whole genome shotgun (WGS) entry which is preliminary data.</text>
</comment>
<protein>
    <recommendedName>
        <fullName evidence="3">Protein kinase domain-containing protein</fullName>
    </recommendedName>
</protein>
<dbReference type="OrthoDB" id="2758081at2759"/>
<proteinExistence type="predicted"/>
<sequence>MSDIGPSPPWYVRNADGTIGDPTAIPDGLLHHPVLEQRGLASKLHTPLKAGCVYTLKTDPNTHPLHVVKILDPNTEEVAIQDRLLHEIGRPNNHTVPAEMIFTGHPLLIMPKLDAVNCIYPQRPDSLSVFVDIMFQMVEVA</sequence>